<dbReference type="PATRIC" id="fig|1409788.3.peg.3525"/>
<evidence type="ECO:0000256" key="8">
    <source>
        <dbReference type="ARBA" id="ARBA00023002"/>
    </source>
</evidence>
<evidence type="ECO:0000256" key="3">
    <source>
        <dbReference type="ARBA" id="ARBA00022630"/>
    </source>
</evidence>
<protein>
    <recommendedName>
        <fullName evidence="11">tRNA-dihydrouridine synthase</fullName>
        <ecNumber evidence="11">1.3.1.-</ecNumber>
    </recommendedName>
</protein>
<name>A0A0L8V5M7_9BACT</name>
<organism evidence="15 16">
    <name type="scientific">Sunxiuqinia dokdonensis</name>
    <dbReference type="NCBI Taxonomy" id="1409788"/>
    <lineage>
        <taxon>Bacteria</taxon>
        <taxon>Pseudomonadati</taxon>
        <taxon>Bacteroidota</taxon>
        <taxon>Bacteroidia</taxon>
        <taxon>Marinilabiliales</taxon>
        <taxon>Prolixibacteraceae</taxon>
        <taxon>Sunxiuqinia</taxon>
    </lineage>
</organism>
<evidence type="ECO:0000256" key="12">
    <source>
        <dbReference type="PIRSR" id="PIRSR006621-1"/>
    </source>
</evidence>
<keyword evidence="5 11" id="KW-0819">tRNA processing</keyword>
<feature type="binding site" evidence="13">
    <location>
        <position position="183"/>
    </location>
    <ligand>
        <name>FMN</name>
        <dbReference type="ChEBI" id="CHEBI:58210"/>
    </ligand>
</feature>
<sequence length="335" mass="37886">MSNFWQHIEKPIMALAPMEDVTDTSFRELVASISEAGCLHVLFTEFTAVDGMNHPKGKLRVAERLVVSNTERQLLKEKGIRLVAQIWGNKPEVFHKITKEITEEYAFDGIDINMGCPVKNVVKQGSCSALIDQPTLAQEIILASKEATHLPVSVKTRTGIKQHETERWISQLLETKPAAITLHGRIQKQQSDGKANWDEIAKAVALRDASDLKIPVLGNGDVLSYAQSVDYSQQYGVDGIMIGRGIFHNPWFFNSIPKQPDKAEKLEQLIRHTQLFEKNWGGVKNFNILKRFYKIYANGFEGAAYLRAELMNANTFDDVYKLIQEQNHSVSFTER</sequence>
<dbReference type="Pfam" id="PF01207">
    <property type="entry name" value="Dus"/>
    <property type="match status" value="1"/>
</dbReference>
<dbReference type="Gene3D" id="1.10.1200.80">
    <property type="entry name" value="Putative flavin oxidoreducatase, domain 2"/>
    <property type="match status" value="1"/>
</dbReference>
<dbReference type="GO" id="GO:0017150">
    <property type="term" value="F:tRNA dihydrouridine synthase activity"/>
    <property type="evidence" value="ECO:0007669"/>
    <property type="project" value="InterPro"/>
</dbReference>
<feature type="binding site" evidence="13">
    <location>
        <position position="85"/>
    </location>
    <ligand>
        <name>FMN</name>
        <dbReference type="ChEBI" id="CHEBI:58210"/>
    </ligand>
</feature>
<keyword evidence="6" id="KW-0521">NADP</keyword>
<dbReference type="OrthoDB" id="9764501at2"/>
<keyword evidence="13" id="KW-0547">Nucleotide-binding</keyword>
<comment type="function">
    <text evidence="1 11">Catalyzes the synthesis of 5,6-dihydrouridine (D), a modified base found in the D-loop of most tRNAs, via the reduction of the C5-C6 double bond in target uridines.</text>
</comment>
<evidence type="ECO:0000256" key="1">
    <source>
        <dbReference type="ARBA" id="ARBA00002790"/>
    </source>
</evidence>
<evidence type="ECO:0000259" key="14">
    <source>
        <dbReference type="Pfam" id="PF01207"/>
    </source>
</evidence>
<evidence type="ECO:0000256" key="2">
    <source>
        <dbReference type="ARBA" id="ARBA00022555"/>
    </source>
</evidence>
<dbReference type="InterPro" id="IPR035587">
    <property type="entry name" value="DUS-like_FMN-bd"/>
</dbReference>
<feature type="active site" description="Proton donor" evidence="12">
    <location>
        <position position="116"/>
    </location>
</feature>
<dbReference type="InterPro" id="IPR001269">
    <property type="entry name" value="DUS_fam"/>
</dbReference>
<dbReference type="CDD" id="cd02801">
    <property type="entry name" value="DUS_like_FMN"/>
    <property type="match status" value="1"/>
</dbReference>
<dbReference type="STRING" id="1409788.NC99_34390"/>
<evidence type="ECO:0000313" key="15">
    <source>
        <dbReference type="EMBL" id="KOH43744.1"/>
    </source>
</evidence>
<comment type="catalytic activity">
    <reaction evidence="10">
        <text>a 5,6-dihydrouridine in tRNA + NAD(+) = a uridine in tRNA + NADH + H(+)</text>
        <dbReference type="Rhea" id="RHEA:54452"/>
        <dbReference type="Rhea" id="RHEA-COMP:13339"/>
        <dbReference type="Rhea" id="RHEA-COMP:13887"/>
        <dbReference type="ChEBI" id="CHEBI:15378"/>
        <dbReference type="ChEBI" id="CHEBI:57540"/>
        <dbReference type="ChEBI" id="CHEBI:57945"/>
        <dbReference type="ChEBI" id="CHEBI:65315"/>
        <dbReference type="ChEBI" id="CHEBI:74443"/>
    </reaction>
</comment>
<keyword evidence="16" id="KW-1185">Reference proteome</keyword>
<keyword evidence="2" id="KW-0820">tRNA-binding</keyword>
<comment type="cofactor">
    <cofactor evidence="11 13">
        <name>FMN</name>
        <dbReference type="ChEBI" id="CHEBI:58210"/>
    </cofactor>
</comment>
<evidence type="ECO:0000256" key="6">
    <source>
        <dbReference type="ARBA" id="ARBA00022857"/>
    </source>
</evidence>
<evidence type="ECO:0000256" key="10">
    <source>
        <dbReference type="ARBA" id="ARBA00048802"/>
    </source>
</evidence>
<dbReference type="GO" id="GO:0050660">
    <property type="term" value="F:flavin adenine dinucleotide binding"/>
    <property type="evidence" value="ECO:0007669"/>
    <property type="project" value="InterPro"/>
</dbReference>
<keyword evidence="8 11" id="KW-0560">Oxidoreductase</keyword>
<dbReference type="GO" id="GO:0000049">
    <property type="term" value="F:tRNA binding"/>
    <property type="evidence" value="ECO:0007669"/>
    <property type="project" value="UniProtKB-KW"/>
</dbReference>
<evidence type="ECO:0000313" key="16">
    <source>
        <dbReference type="Proteomes" id="UP000036958"/>
    </source>
</evidence>
<dbReference type="PIRSF" id="PIRSF006621">
    <property type="entry name" value="Dus"/>
    <property type="match status" value="1"/>
</dbReference>
<keyword evidence="4 11" id="KW-0288">FMN</keyword>
<accession>A0A0L8V5M7</accession>
<dbReference type="RefSeq" id="WP_053185806.1">
    <property type="nucleotide sequence ID" value="NZ_LGIA01000179.1"/>
</dbReference>
<feature type="domain" description="DUS-like FMN-binding" evidence="14">
    <location>
        <begin position="15"/>
        <end position="319"/>
    </location>
</feature>
<dbReference type="PANTHER" id="PTHR45846:SF1">
    <property type="entry name" value="TRNA-DIHYDROURIDINE(47) SYNTHASE [NAD(P)(+)]-LIKE"/>
    <property type="match status" value="1"/>
</dbReference>
<evidence type="ECO:0000256" key="4">
    <source>
        <dbReference type="ARBA" id="ARBA00022643"/>
    </source>
</evidence>
<proteinExistence type="inferred from homology"/>
<evidence type="ECO:0000256" key="5">
    <source>
        <dbReference type="ARBA" id="ARBA00022694"/>
    </source>
</evidence>
<dbReference type="Proteomes" id="UP000036958">
    <property type="component" value="Unassembled WGS sequence"/>
</dbReference>
<comment type="catalytic activity">
    <reaction evidence="9">
        <text>a 5,6-dihydrouridine in tRNA + NADP(+) = a uridine in tRNA + NADPH + H(+)</text>
        <dbReference type="Rhea" id="RHEA:23624"/>
        <dbReference type="Rhea" id="RHEA-COMP:13339"/>
        <dbReference type="Rhea" id="RHEA-COMP:13887"/>
        <dbReference type="ChEBI" id="CHEBI:15378"/>
        <dbReference type="ChEBI" id="CHEBI:57783"/>
        <dbReference type="ChEBI" id="CHEBI:58349"/>
        <dbReference type="ChEBI" id="CHEBI:65315"/>
        <dbReference type="ChEBI" id="CHEBI:74443"/>
    </reaction>
</comment>
<evidence type="ECO:0000256" key="11">
    <source>
        <dbReference type="PIRNR" id="PIRNR006621"/>
    </source>
</evidence>
<keyword evidence="3 11" id="KW-0285">Flavoprotein</keyword>
<dbReference type="PANTHER" id="PTHR45846">
    <property type="entry name" value="TRNA-DIHYDROURIDINE(47) SYNTHASE [NAD(P)(+)]-LIKE"/>
    <property type="match status" value="1"/>
</dbReference>
<comment type="caution">
    <text evidence="15">The sequence shown here is derived from an EMBL/GenBank/DDBJ whole genome shotgun (WGS) entry which is preliminary data.</text>
</comment>
<feature type="binding site" evidence="13">
    <location>
        <position position="155"/>
    </location>
    <ligand>
        <name>FMN</name>
        <dbReference type="ChEBI" id="CHEBI:58210"/>
    </ligand>
</feature>
<dbReference type="EMBL" id="LGIA01000179">
    <property type="protein sequence ID" value="KOH43744.1"/>
    <property type="molecule type" value="Genomic_DNA"/>
</dbReference>
<dbReference type="InterPro" id="IPR024036">
    <property type="entry name" value="tRNA-dHydroUridine_Synthase_C"/>
</dbReference>
<dbReference type="SUPFAM" id="SSF51395">
    <property type="entry name" value="FMN-linked oxidoreductases"/>
    <property type="match status" value="1"/>
</dbReference>
<evidence type="ECO:0000256" key="13">
    <source>
        <dbReference type="PIRSR" id="PIRSR006621-2"/>
    </source>
</evidence>
<feature type="binding site" evidence="13">
    <location>
        <begin position="243"/>
        <end position="244"/>
    </location>
    <ligand>
        <name>FMN</name>
        <dbReference type="ChEBI" id="CHEBI:58210"/>
    </ligand>
</feature>
<gene>
    <name evidence="15" type="ORF">NC99_34390</name>
</gene>
<dbReference type="Gene3D" id="3.20.20.70">
    <property type="entry name" value="Aldolase class I"/>
    <property type="match status" value="1"/>
</dbReference>
<reference evidence="16" key="1">
    <citation type="submission" date="2015-07" db="EMBL/GenBank/DDBJ databases">
        <title>Genome sequencing of Sunxiuqinia dokdonensis strain SK.</title>
        <authorList>
            <person name="Ahn S."/>
            <person name="Kim B.-C."/>
        </authorList>
    </citation>
    <scope>NUCLEOTIDE SEQUENCE [LARGE SCALE GENOMIC DNA]</scope>
    <source>
        <strain evidence="16">SK</strain>
    </source>
</reference>
<dbReference type="InterPro" id="IPR013785">
    <property type="entry name" value="Aldolase_TIM"/>
</dbReference>
<dbReference type="EC" id="1.3.1.-" evidence="11"/>
<keyword evidence="7" id="KW-0694">RNA-binding</keyword>
<comment type="similarity">
    <text evidence="11">Belongs to the dus family.</text>
</comment>
<dbReference type="AlphaFoldDB" id="A0A0L8V5M7"/>
<evidence type="ECO:0000256" key="9">
    <source>
        <dbReference type="ARBA" id="ARBA00048205"/>
    </source>
</evidence>
<evidence type="ECO:0000256" key="7">
    <source>
        <dbReference type="ARBA" id="ARBA00022884"/>
    </source>
</evidence>